<accession>A0A2Z6SIT7</accession>
<gene>
    <name evidence="1" type="ORF">RclHR1_09580005</name>
</gene>
<dbReference type="Proteomes" id="UP000247702">
    <property type="component" value="Unassembled WGS sequence"/>
</dbReference>
<organism evidence="1 2">
    <name type="scientific">Rhizophagus clarus</name>
    <dbReference type="NCBI Taxonomy" id="94130"/>
    <lineage>
        <taxon>Eukaryota</taxon>
        <taxon>Fungi</taxon>
        <taxon>Fungi incertae sedis</taxon>
        <taxon>Mucoromycota</taxon>
        <taxon>Glomeromycotina</taxon>
        <taxon>Glomeromycetes</taxon>
        <taxon>Glomerales</taxon>
        <taxon>Glomeraceae</taxon>
        <taxon>Rhizophagus</taxon>
    </lineage>
</organism>
<dbReference type="AlphaFoldDB" id="A0A2Z6SIT7"/>
<protein>
    <submittedName>
        <fullName evidence="1">Uncharacterized protein</fullName>
    </submittedName>
</protein>
<reference evidence="1 2" key="1">
    <citation type="submission" date="2017-11" db="EMBL/GenBank/DDBJ databases">
        <title>The genome of Rhizophagus clarus HR1 reveals common genetic basis of auxotrophy among arbuscular mycorrhizal fungi.</title>
        <authorList>
            <person name="Kobayashi Y."/>
        </authorList>
    </citation>
    <scope>NUCLEOTIDE SEQUENCE [LARGE SCALE GENOMIC DNA]</scope>
    <source>
        <strain evidence="1 2">HR1</strain>
    </source>
</reference>
<dbReference type="EMBL" id="BEXD01004379">
    <property type="protein sequence ID" value="GBC10372.1"/>
    <property type="molecule type" value="Genomic_DNA"/>
</dbReference>
<evidence type="ECO:0000313" key="1">
    <source>
        <dbReference type="EMBL" id="GBC10372.1"/>
    </source>
</evidence>
<keyword evidence="2" id="KW-1185">Reference proteome</keyword>
<evidence type="ECO:0000313" key="2">
    <source>
        <dbReference type="Proteomes" id="UP000247702"/>
    </source>
</evidence>
<comment type="caution">
    <text evidence="1">The sequence shown here is derived from an EMBL/GenBank/DDBJ whole genome shotgun (WGS) entry which is preliminary data.</text>
</comment>
<name>A0A2Z6SIT7_9GLOM</name>
<proteinExistence type="predicted"/>
<sequence length="68" mass="7945">MRIDHIKVLLVIEKNSTYRSYLENAKTQLENCSYAPHSFLDNEHDSMILDEYDSYSGDNDIEMGDLQD</sequence>